<organism evidence="2 3">
    <name type="scientific">Paractinoplanes globisporus</name>
    <dbReference type="NCBI Taxonomy" id="113565"/>
    <lineage>
        <taxon>Bacteria</taxon>
        <taxon>Bacillati</taxon>
        <taxon>Actinomycetota</taxon>
        <taxon>Actinomycetes</taxon>
        <taxon>Micromonosporales</taxon>
        <taxon>Micromonosporaceae</taxon>
        <taxon>Paractinoplanes</taxon>
    </lineage>
</organism>
<dbReference type="InterPro" id="IPR016130">
    <property type="entry name" value="Tyr_Pase_AS"/>
</dbReference>
<dbReference type="InterPro" id="IPR029021">
    <property type="entry name" value="Prot-tyrosine_phosphatase-like"/>
</dbReference>
<dbReference type="Pfam" id="PF13350">
    <property type="entry name" value="Y_phosphatase3"/>
    <property type="match status" value="1"/>
</dbReference>
<dbReference type="Gene3D" id="3.90.190.10">
    <property type="entry name" value="Protein tyrosine phosphatase superfamily"/>
    <property type="match status" value="1"/>
</dbReference>
<dbReference type="EMBL" id="JBIAZU010000002">
    <property type="protein sequence ID" value="MFF5290453.1"/>
    <property type="molecule type" value="Genomic_DNA"/>
</dbReference>
<dbReference type="GO" id="GO:0004725">
    <property type="term" value="F:protein tyrosine phosphatase activity"/>
    <property type="evidence" value="ECO:0007669"/>
    <property type="project" value="UniProtKB-EC"/>
</dbReference>
<reference evidence="2 3" key="1">
    <citation type="submission" date="2024-10" db="EMBL/GenBank/DDBJ databases">
        <title>The Natural Products Discovery Center: Release of the First 8490 Sequenced Strains for Exploring Actinobacteria Biosynthetic Diversity.</title>
        <authorList>
            <person name="Kalkreuter E."/>
            <person name="Kautsar S.A."/>
            <person name="Yang D."/>
            <person name="Bader C.D."/>
            <person name="Teijaro C.N."/>
            <person name="Fluegel L."/>
            <person name="Davis C.M."/>
            <person name="Simpson J.R."/>
            <person name="Lauterbach L."/>
            <person name="Steele A.D."/>
            <person name="Gui C."/>
            <person name="Meng S."/>
            <person name="Li G."/>
            <person name="Viehrig K."/>
            <person name="Ye F."/>
            <person name="Su P."/>
            <person name="Kiefer A.F."/>
            <person name="Nichols A."/>
            <person name="Cepeda A.J."/>
            <person name="Yan W."/>
            <person name="Fan B."/>
            <person name="Jiang Y."/>
            <person name="Adhikari A."/>
            <person name="Zheng C.-J."/>
            <person name="Schuster L."/>
            <person name="Cowan T.M."/>
            <person name="Smanski M.J."/>
            <person name="Chevrette M.G."/>
            <person name="De Carvalho L.P.S."/>
            <person name="Shen B."/>
        </authorList>
    </citation>
    <scope>NUCLEOTIDE SEQUENCE [LARGE SCALE GENOMIC DNA]</scope>
    <source>
        <strain evidence="2 3">NPDC000087</strain>
    </source>
</reference>
<accession>A0ABW6WBT6</accession>
<gene>
    <name evidence="2" type="ORF">ACFY35_13500</name>
</gene>
<dbReference type="PROSITE" id="PS50056">
    <property type="entry name" value="TYR_PHOSPHATASE_2"/>
    <property type="match status" value="1"/>
</dbReference>
<dbReference type="SUPFAM" id="SSF52799">
    <property type="entry name" value="(Phosphotyrosine protein) phosphatases II"/>
    <property type="match status" value="1"/>
</dbReference>
<dbReference type="EC" id="3.1.3.48" evidence="2"/>
<feature type="domain" description="Tyrosine specific protein phosphatases" evidence="1">
    <location>
        <begin position="121"/>
        <end position="143"/>
    </location>
</feature>
<evidence type="ECO:0000259" key="1">
    <source>
        <dbReference type="PROSITE" id="PS50056"/>
    </source>
</evidence>
<dbReference type="InterPro" id="IPR000387">
    <property type="entry name" value="Tyr_Pase_dom"/>
</dbReference>
<keyword evidence="2" id="KW-0378">Hydrolase</keyword>
<name>A0ABW6WBT6_9ACTN</name>
<dbReference type="PROSITE" id="PS00383">
    <property type="entry name" value="TYR_PHOSPHATASE_1"/>
    <property type="match status" value="1"/>
</dbReference>
<evidence type="ECO:0000313" key="3">
    <source>
        <dbReference type="Proteomes" id="UP001602245"/>
    </source>
</evidence>
<evidence type="ECO:0000313" key="2">
    <source>
        <dbReference type="EMBL" id="MFF5290453.1"/>
    </source>
</evidence>
<dbReference type="Proteomes" id="UP001602245">
    <property type="component" value="Unassembled WGS sequence"/>
</dbReference>
<keyword evidence="3" id="KW-1185">Reference proteome</keyword>
<protein>
    <submittedName>
        <fullName evidence="2">Tyrosine-protein phosphatase</fullName>
        <ecNumber evidence="2">3.1.3.48</ecNumber>
    </submittedName>
</protein>
<comment type="caution">
    <text evidence="2">The sequence shown here is derived from an EMBL/GenBank/DDBJ whole genome shotgun (WGS) entry which is preliminary data.</text>
</comment>
<dbReference type="RefSeq" id="WP_026205472.1">
    <property type="nucleotide sequence ID" value="NZ_JBIAZU010000002.1"/>
</dbReference>
<proteinExistence type="predicted"/>
<dbReference type="InterPro" id="IPR026893">
    <property type="entry name" value="Tyr/Ser_Pase_IphP-type"/>
</dbReference>
<sequence>MTALDWPKCENARDLGGLPTVDGAALRSAALYRSDGLFRLSTAGMAAVRAAALARIIDLRWQRECDLDPSPFAGDAIYRHVPMLEEELTYEVPHDTYAPMLDHNQGRIAAAFRALAAAPAGGGVLVHCHGGRDRTGVLVALALAIAGVPAEEIAADYGRSPERPPVAMANTLTYLDENYGDAESYLLRIGVPAADIAAVRRRLVGG</sequence>